<protein>
    <recommendedName>
        <fullName evidence="2">Outer membrane protein beta-barrel domain-containing protein</fullName>
    </recommendedName>
</protein>
<comment type="caution">
    <text evidence="3">The sequence shown here is derived from an EMBL/GenBank/DDBJ whole genome shotgun (WGS) entry which is preliminary data.</text>
</comment>
<dbReference type="Pfam" id="PF13568">
    <property type="entry name" value="OMP_b-brl_2"/>
    <property type="match status" value="1"/>
</dbReference>
<dbReference type="AlphaFoldDB" id="A0A7W9WAN9"/>
<feature type="domain" description="Outer membrane protein beta-barrel" evidence="2">
    <location>
        <begin position="21"/>
        <end position="213"/>
    </location>
</feature>
<keyword evidence="4" id="KW-1185">Reference proteome</keyword>
<dbReference type="RefSeq" id="WP_183402248.1">
    <property type="nucleotide sequence ID" value="NZ_JACHGG010000001.1"/>
</dbReference>
<organism evidence="3 4">
    <name type="scientific">Hymenobacter luteus</name>
    <dbReference type="NCBI Taxonomy" id="1411122"/>
    <lineage>
        <taxon>Bacteria</taxon>
        <taxon>Pseudomonadati</taxon>
        <taxon>Bacteroidota</taxon>
        <taxon>Cytophagia</taxon>
        <taxon>Cytophagales</taxon>
        <taxon>Hymenobacteraceae</taxon>
        <taxon>Hymenobacter</taxon>
    </lineage>
</organism>
<evidence type="ECO:0000313" key="4">
    <source>
        <dbReference type="Proteomes" id="UP000532746"/>
    </source>
</evidence>
<dbReference type="InterPro" id="IPR025665">
    <property type="entry name" value="Beta-barrel_OMP_2"/>
</dbReference>
<dbReference type="EMBL" id="JACHGG010000001">
    <property type="protein sequence ID" value="MBB6057501.1"/>
    <property type="molecule type" value="Genomic_DNA"/>
</dbReference>
<keyword evidence="1" id="KW-0732">Signal</keyword>
<feature type="chain" id="PRO_5031184850" description="Outer membrane protein beta-barrel domain-containing protein" evidence="1">
    <location>
        <begin position="25"/>
        <end position="242"/>
    </location>
</feature>
<evidence type="ECO:0000256" key="1">
    <source>
        <dbReference type="SAM" id="SignalP"/>
    </source>
</evidence>
<sequence length="242" mass="25636">MIAKQHAPLLITAMLMAGAQFAQAQVTIGPRVGLNLATVSGDTEFDGFEADPKMILAPQVGVTLNAQFGNLALQPSLLFSQKGFKVEEEISGVEDGEVYSASVKGNMRLNYLEIPVNLVYNTSGEEGGFQIFAGPYVGIGLGGKAKTEVDFSGGGSSFNVSESTNVKFANQDDANSDQQFVRQPDFGANFGLGYKAGPFQVQAGYSLGLSNLIPDSADGSEPEAKLRNRVVQVSLNYFFGGK</sequence>
<accession>A0A7W9WAN9</accession>
<evidence type="ECO:0000313" key="3">
    <source>
        <dbReference type="EMBL" id="MBB6057501.1"/>
    </source>
</evidence>
<gene>
    <name evidence="3" type="ORF">HNQ93_000331</name>
</gene>
<evidence type="ECO:0000259" key="2">
    <source>
        <dbReference type="Pfam" id="PF13568"/>
    </source>
</evidence>
<name>A0A7W9WAN9_9BACT</name>
<proteinExistence type="predicted"/>
<reference evidence="3 4" key="1">
    <citation type="submission" date="2020-08" db="EMBL/GenBank/DDBJ databases">
        <title>Genomic Encyclopedia of Type Strains, Phase IV (KMG-IV): sequencing the most valuable type-strain genomes for metagenomic binning, comparative biology and taxonomic classification.</title>
        <authorList>
            <person name="Goeker M."/>
        </authorList>
    </citation>
    <scope>NUCLEOTIDE SEQUENCE [LARGE SCALE GENOMIC DNA]</scope>
    <source>
        <strain evidence="3 4">DSM 26718</strain>
    </source>
</reference>
<dbReference type="Proteomes" id="UP000532746">
    <property type="component" value="Unassembled WGS sequence"/>
</dbReference>
<feature type="signal peptide" evidence="1">
    <location>
        <begin position="1"/>
        <end position="24"/>
    </location>
</feature>